<feature type="signal peptide" evidence="1">
    <location>
        <begin position="1"/>
        <end position="20"/>
    </location>
</feature>
<evidence type="ECO:0000313" key="3">
    <source>
        <dbReference type="Proteomes" id="UP001371305"/>
    </source>
</evidence>
<keyword evidence="3" id="KW-1185">Reference proteome</keyword>
<gene>
    <name evidence="2" type="ORF">WKV53_14000</name>
</gene>
<evidence type="ECO:0000313" key="2">
    <source>
        <dbReference type="EMBL" id="MEK7951625.1"/>
    </source>
</evidence>
<keyword evidence="1" id="KW-0732">Signal</keyword>
<feature type="chain" id="PRO_5046120353" evidence="1">
    <location>
        <begin position="21"/>
        <end position="154"/>
    </location>
</feature>
<dbReference type="Proteomes" id="UP001371305">
    <property type="component" value="Unassembled WGS sequence"/>
</dbReference>
<sequence length="154" mass="17160">MKAHLIAIALSALAGFAVFAEEPKAGSVAASGNLIMHVFHSVDDPPKALVVELTDDYGFMIFNGGTEEKPKLLIMTGSRKEKKLAEARTWEDAEKLLEKIPAGSKVHYYGKCLMPTYYGLPESTWKRWEALLKKHKLIYAEEEDRITCTCREGG</sequence>
<name>A0ABU9AV38_9BACT</name>
<proteinExistence type="predicted"/>
<evidence type="ECO:0000256" key="1">
    <source>
        <dbReference type="SAM" id="SignalP"/>
    </source>
</evidence>
<reference evidence="2 3" key="1">
    <citation type="submission" date="2024-04" db="EMBL/GenBank/DDBJ databases">
        <title>Luteolibacter sp. isolated from soil.</title>
        <authorList>
            <person name="An J."/>
        </authorList>
    </citation>
    <scope>NUCLEOTIDE SEQUENCE [LARGE SCALE GENOMIC DNA]</scope>
    <source>
        <strain evidence="2 3">Y139</strain>
    </source>
</reference>
<dbReference type="EMBL" id="JBBUKT010000005">
    <property type="protein sequence ID" value="MEK7951625.1"/>
    <property type="molecule type" value="Genomic_DNA"/>
</dbReference>
<organism evidence="2 3">
    <name type="scientific">Luteolibacter soli</name>
    <dbReference type="NCBI Taxonomy" id="3135280"/>
    <lineage>
        <taxon>Bacteria</taxon>
        <taxon>Pseudomonadati</taxon>
        <taxon>Verrucomicrobiota</taxon>
        <taxon>Verrucomicrobiia</taxon>
        <taxon>Verrucomicrobiales</taxon>
        <taxon>Verrucomicrobiaceae</taxon>
        <taxon>Luteolibacter</taxon>
    </lineage>
</organism>
<dbReference type="RefSeq" id="WP_341405267.1">
    <property type="nucleotide sequence ID" value="NZ_JBBUKT010000005.1"/>
</dbReference>
<comment type="caution">
    <text evidence="2">The sequence shown here is derived from an EMBL/GenBank/DDBJ whole genome shotgun (WGS) entry which is preliminary data.</text>
</comment>
<protein>
    <submittedName>
        <fullName evidence="2">Uncharacterized protein</fullName>
    </submittedName>
</protein>
<accession>A0ABU9AV38</accession>